<evidence type="ECO:0000313" key="2">
    <source>
        <dbReference type="EMBL" id="KAG6624262.1"/>
    </source>
</evidence>
<feature type="domain" description="Endonuclease/exonuclease/phosphatase" evidence="1">
    <location>
        <begin position="7"/>
        <end position="149"/>
    </location>
</feature>
<dbReference type="Proteomes" id="UP000811609">
    <property type="component" value="Chromosome 16"/>
</dbReference>
<name>A0A8T1N3B0_CARIL</name>
<accession>A0A8T1N3B0</accession>
<dbReference type="GO" id="GO:0003824">
    <property type="term" value="F:catalytic activity"/>
    <property type="evidence" value="ECO:0007669"/>
    <property type="project" value="InterPro"/>
</dbReference>
<organism evidence="2 3">
    <name type="scientific">Carya illinoinensis</name>
    <name type="common">Pecan</name>
    <dbReference type="NCBI Taxonomy" id="32201"/>
    <lineage>
        <taxon>Eukaryota</taxon>
        <taxon>Viridiplantae</taxon>
        <taxon>Streptophyta</taxon>
        <taxon>Embryophyta</taxon>
        <taxon>Tracheophyta</taxon>
        <taxon>Spermatophyta</taxon>
        <taxon>Magnoliopsida</taxon>
        <taxon>eudicotyledons</taxon>
        <taxon>Gunneridae</taxon>
        <taxon>Pentapetalae</taxon>
        <taxon>rosids</taxon>
        <taxon>fabids</taxon>
        <taxon>Fagales</taxon>
        <taxon>Juglandaceae</taxon>
        <taxon>Carya</taxon>
    </lineage>
</organism>
<gene>
    <name evidence="2" type="ORF">CIPAW_16G013900</name>
</gene>
<dbReference type="Pfam" id="PF03372">
    <property type="entry name" value="Exo_endo_phos"/>
    <property type="match status" value="1"/>
</dbReference>
<dbReference type="PANTHER" id="PTHR35218:SF9">
    <property type="entry name" value="ENDONUCLEASE_EXONUCLEASE_PHOSPHATASE DOMAIN-CONTAINING PROTEIN"/>
    <property type="match status" value="1"/>
</dbReference>
<comment type="caution">
    <text evidence="2">The sequence shown here is derived from an EMBL/GenBank/DDBJ whole genome shotgun (WGS) entry which is preliminary data.</text>
</comment>
<dbReference type="AlphaFoldDB" id="A0A8T1N3B0"/>
<evidence type="ECO:0000259" key="1">
    <source>
        <dbReference type="Pfam" id="PF03372"/>
    </source>
</evidence>
<dbReference type="PANTHER" id="PTHR35218">
    <property type="entry name" value="RNASE H DOMAIN-CONTAINING PROTEIN"/>
    <property type="match status" value="1"/>
</dbReference>
<proteinExistence type="predicted"/>
<dbReference type="InterPro" id="IPR005135">
    <property type="entry name" value="Endo/exonuclease/phosphatase"/>
</dbReference>
<sequence length="190" mass="21621">MTESIIAWNIRGLGSSRRILHSLIQKNNGSIVALFEPFVREDKLQRLVSSLGFDGYFCNEAEGEEIWILWRAPYDFEVASVSTQMITGWLLLEGIQTLVSFVYAKCTQVDRRGLWASLVECRSNAHPWIVMGDFNIIREDQEYVGGLPRVAQAMDDFNECIDSCWLVIPYLGAMGRRGLHINGQDWIACL</sequence>
<protein>
    <recommendedName>
        <fullName evidence="1">Endonuclease/exonuclease/phosphatase domain-containing protein</fullName>
    </recommendedName>
</protein>
<keyword evidence="3" id="KW-1185">Reference proteome</keyword>
<reference evidence="2" key="1">
    <citation type="submission" date="2020-12" db="EMBL/GenBank/DDBJ databases">
        <title>WGS assembly of Carya illinoinensis cv. Pawnee.</title>
        <authorList>
            <person name="Platts A."/>
            <person name="Shu S."/>
            <person name="Wright S."/>
            <person name="Barry K."/>
            <person name="Edger P."/>
            <person name="Pires J.C."/>
            <person name="Schmutz J."/>
        </authorList>
    </citation>
    <scope>NUCLEOTIDE SEQUENCE</scope>
    <source>
        <tissue evidence="2">Leaf</tissue>
    </source>
</reference>
<evidence type="ECO:0000313" key="3">
    <source>
        <dbReference type="Proteomes" id="UP000811609"/>
    </source>
</evidence>
<dbReference type="EMBL" id="CM031824">
    <property type="protein sequence ID" value="KAG6624262.1"/>
    <property type="molecule type" value="Genomic_DNA"/>
</dbReference>